<dbReference type="GO" id="GO:0005667">
    <property type="term" value="C:transcription regulator complex"/>
    <property type="evidence" value="ECO:0007669"/>
    <property type="project" value="TreeGrafter"/>
</dbReference>
<evidence type="ECO:0000313" key="3">
    <source>
        <dbReference type="Proteomes" id="UP000694844"/>
    </source>
</evidence>
<evidence type="ECO:0000259" key="2">
    <source>
        <dbReference type="PROSITE" id="PS51029"/>
    </source>
</evidence>
<feature type="domain" description="MADF" evidence="2">
    <location>
        <begin position="1"/>
        <end position="85"/>
    </location>
</feature>
<dbReference type="PROSITE" id="PS51029">
    <property type="entry name" value="MADF"/>
    <property type="match status" value="1"/>
</dbReference>
<gene>
    <name evidence="4" type="primary">LOC111120174</name>
</gene>
<dbReference type="PANTHER" id="PTHR12243:SF60">
    <property type="entry name" value="SI:CH211-15D5.12-RELATED"/>
    <property type="match status" value="1"/>
</dbReference>
<dbReference type="InterPro" id="IPR039353">
    <property type="entry name" value="TF_Adf1"/>
</dbReference>
<name>A0A8B8CLG3_CRAVI</name>
<reference evidence="4" key="1">
    <citation type="submission" date="2025-08" db="UniProtKB">
        <authorList>
            <consortium name="RefSeq"/>
        </authorList>
    </citation>
    <scope>IDENTIFICATION</scope>
    <source>
        <tissue evidence="4">Whole sample</tissue>
    </source>
</reference>
<accession>A0A8B8CLG3</accession>
<sequence length="313" mass="36038">MAQRHPILYNKKLKGYKETQKKEYLWREQANLLGKDVDIIKTWYSSIRTRYGWLKKTRSGAPDEELTERDSWILHEFGFLQPHIIEVRKRTAVSMTAKLVHTNHEETLTSASADAQADTADVLDNSTTTVSNSTSTYSSASRTLSRSFDDVILADMESSREQLTNLQRELLSRIKNTPEPNERDAFMEWVKQAVAGLNKTIWRRFQADVQQLVSRYTDMQEQQQQQLQPRPDLSSNKDSDPCSMQWQPNPSQWPSQVVNTTSVWGSQERAWMHQQQFQQQDKPACTPPSQEGSSRVFLGQSSLLDMDDGQHGL</sequence>
<feature type="region of interest" description="Disordered" evidence="1">
    <location>
        <begin position="270"/>
        <end position="313"/>
    </location>
</feature>
<dbReference type="RefSeq" id="XP_022316610.1">
    <property type="nucleotide sequence ID" value="XM_022460902.1"/>
</dbReference>
<dbReference type="GO" id="GO:0006357">
    <property type="term" value="P:regulation of transcription by RNA polymerase II"/>
    <property type="evidence" value="ECO:0007669"/>
    <property type="project" value="TreeGrafter"/>
</dbReference>
<dbReference type="PANTHER" id="PTHR12243">
    <property type="entry name" value="MADF DOMAIN TRANSCRIPTION FACTOR"/>
    <property type="match status" value="1"/>
</dbReference>
<dbReference type="AlphaFoldDB" id="A0A8B8CLG3"/>
<dbReference type="Pfam" id="PF10545">
    <property type="entry name" value="MADF_DNA_bdg"/>
    <property type="match status" value="1"/>
</dbReference>
<protein>
    <submittedName>
        <fullName evidence="4">Uncharacterized protein LOC111120174</fullName>
    </submittedName>
</protein>
<dbReference type="OrthoDB" id="10003966at2759"/>
<evidence type="ECO:0000313" key="4">
    <source>
        <dbReference type="RefSeq" id="XP_022316610.1"/>
    </source>
</evidence>
<dbReference type="InterPro" id="IPR006578">
    <property type="entry name" value="MADF-dom"/>
</dbReference>
<organism evidence="3 4">
    <name type="scientific">Crassostrea virginica</name>
    <name type="common">Eastern oyster</name>
    <dbReference type="NCBI Taxonomy" id="6565"/>
    <lineage>
        <taxon>Eukaryota</taxon>
        <taxon>Metazoa</taxon>
        <taxon>Spiralia</taxon>
        <taxon>Lophotrochozoa</taxon>
        <taxon>Mollusca</taxon>
        <taxon>Bivalvia</taxon>
        <taxon>Autobranchia</taxon>
        <taxon>Pteriomorphia</taxon>
        <taxon>Ostreida</taxon>
        <taxon>Ostreoidea</taxon>
        <taxon>Ostreidae</taxon>
        <taxon>Crassostrea</taxon>
    </lineage>
</organism>
<proteinExistence type="predicted"/>
<dbReference type="KEGG" id="cvn:111120174"/>
<feature type="region of interest" description="Disordered" evidence="1">
    <location>
        <begin position="220"/>
        <end position="258"/>
    </location>
</feature>
<keyword evidence="3" id="KW-1185">Reference proteome</keyword>
<feature type="compositionally biased region" description="Low complexity" evidence="1">
    <location>
        <begin position="245"/>
        <end position="256"/>
    </location>
</feature>
<evidence type="ECO:0000256" key="1">
    <source>
        <dbReference type="SAM" id="MobiDB-lite"/>
    </source>
</evidence>
<dbReference type="GeneID" id="111120174"/>
<dbReference type="Proteomes" id="UP000694844">
    <property type="component" value="Chromosome 2"/>
</dbReference>
<dbReference type="GO" id="GO:0005634">
    <property type="term" value="C:nucleus"/>
    <property type="evidence" value="ECO:0007669"/>
    <property type="project" value="TreeGrafter"/>
</dbReference>
<feature type="compositionally biased region" description="Polar residues" evidence="1">
    <location>
        <begin position="273"/>
        <end position="303"/>
    </location>
</feature>